<organism evidence="3 4">
    <name type="scientific">Morella rubra</name>
    <name type="common">Chinese bayberry</name>
    <dbReference type="NCBI Taxonomy" id="262757"/>
    <lineage>
        <taxon>Eukaryota</taxon>
        <taxon>Viridiplantae</taxon>
        <taxon>Streptophyta</taxon>
        <taxon>Embryophyta</taxon>
        <taxon>Tracheophyta</taxon>
        <taxon>Spermatophyta</taxon>
        <taxon>Magnoliopsida</taxon>
        <taxon>eudicotyledons</taxon>
        <taxon>Gunneridae</taxon>
        <taxon>Pentapetalae</taxon>
        <taxon>rosids</taxon>
        <taxon>fabids</taxon>
        <taxon>Fagales</taxon>
        <taxon>Myricaceae</taxon>
        <taxon>Morella</taxon>
    </lineage>
</organism>
<comment type="caution">
    <text evidence="3">The sequence shown here is derived from an EMBL/GenBank/DDBJ whole genome shotgun (WGS) entry which is preliminary data.</text>
</comment>
<evidence type="ECO:0000313" key="4">
    <source>
        <dbReference type="Proteomes" id="UP000516437"/>
    </source>
</evidence>
<accession>A0A6A1UMY5</accession>
<keyword evidence="4" id="KW-1185">Reference proteome</keyword>
<keyword evidence="2" id="KW-0732">Signal</keyword>
<feature type="signal peptide" evidence="2">
    <location>
        <begin position="1"/>
        <end position="30"/>
    </location>
</feature>
<feature type="chain" id="PRO_5025425848" evidence="2">
    <location>
        <begin position="31"/>
        <end position="125"/>
    </location>
</feature>
<evidence type="ECO:0000313" key="3">
    <source>
        <dbReference type="EMBL" id="KAB1201631.1"/>
    </source>
</evidence>
<feature type="region of interest" description="Disordered" evidence="1">
    <location>
        <begin position="72"/>
        <end position="95"/>
    </location>
</feature>
<reference evidence="3 4" key="1">
    <citation type="journal article" date="2019" name="Plant Biotechnol. J.">
        <title>The red bayberry genome and genetic basis of sex determination.</title>
        <authorList>
            <person name="Jia H.M."/>
            <person name="Jia H.J."/>
            <person name="Cai Q.L."/>
            <person name="Wang Y."/>
            <person name="Zhao H.B."/>
            <person name="Yang W.F."/>
            <person name="Wang G.Y."/>
            <person name="Li Y.H."/>
            <person name="Zhan D.L."/>
            <person name="Shen Y.T."/>
            <person name="Niu Q.F."/>
            <person name="Chang L."/>
            <person name="Qiu J."/>
            <person name="Zhao L."/>
            <person name="Xie H.B."/>
            <person name="Fu W.Y."/>
            <person name="Jin J."/>
            <person name="Li X.W."/>
            <person name="Jiao Y."/>
            <person name="Zhou C.C."/>
            <person name="Tu T."/>
            <person name="Chai C.Y."/>
            <person name="Gao J.L."/>
            <person name="Fan L.J."/>
            <person name="van de Weg E."/>
            <person name="Wang J.Y."/>
            <person name="Gao Z.S."/>
        </authorList>
    </citation>
    <scope>NUCLEOTIDE SEQUENCE [LARGE SCALE GENOMIC DNA]</scope>
    <source>
        <tissue evidence="3">Leaves</tissue>
    </source>
</reference>
<proteinExistence type="predicted"/>
<evidence type="ECO:0000256" key="1">
    <source>
        <dbReference type="SAM" id="MobiDB-lite"/>
    </source>
</evidence>
<sequence>MEVHNKKGGILLCHLAFLVMLILLDSYCCGAAVLVKSNSSFRCGGRLEECLIEEDLELEFLMNPYVSRIVAESTPPQTPQPGNRNSPAFPNPCGKPTDLPAYKDCIAEWKKKHNGCECKGSYCHC</sequence>
<name>A0A6A1UMY5_9ROSI</name>
<gene>
    <name evidence="3" type="ORF">CJ030_MR0G002334</name>
</gene>
<evidence type="ECO:0000256" key="2">
    <source>
        <dbReference type="SAM" id="SignalP"/>
    </source>
</evidence>
<protein>
    <submittedName>
        <fullName evidence="3">Uncharacterized protein</fullName>
    </submittedName>
</protein>
<dbReference type="AlphaFoldDB" id="A0A6A1UMY5"/>
<dbReference type="EMBL" id="RXIC02000047">
    <property type="protein sequence ID" value="KAB1201631.1"/>
    <property type="molecule type" value="Genomic_DNA"/>
</dbReference>
<dbReference type="Proteomes" id="UP000516437">
    <property type="component" value="Unassembled WGS sequence"/>
</dbReference>